<dbReference type="KEGG" id="cmav:ABHF33_01365"/>
<gene>
    <name evidence="1" type="ORF">ABHF33_01365</name>
</gene>
<accession>A0AAU7FBH8</accession>
<reference evidence="1" key="1">
    <citation type="submission" date="2024-05" db="EMBL/GenBank/DDBJ databases">
        <authorList>
            <person name="Yang L."/>
            <person name="Pan L."/>
        </authorList>
    </citation>
    <scope>NUCLEOTIDE SEQUENCE</scope>
    <source>
        <strain evidence="1">FCG-7</strain>
    </source>
</reference>
<protein>
    <recommendedName>
        <fullName evidence="2">GTPase</fullName>
    </recommendedName>
</protein>
<dbReference type="EMBL" id="CP157355">
    <property type="protein sequence ID" value="XBM00960.1"/>
    <property type="molecule type" value="Genomic_DNA"/>
</dbReference>
<dbReference type="AlphaFoldDB" id="A0AAU7FBH8"/>
<organism evidence="1">
    <name type="scientific">Chitinibacter mangrovi</name>
    <dbReference type="NCBI Taxonomy" id="3153927"/>
    <lineage>
        <taxon>Bacteria</taxon>
        <taxon>Pseudomonadati</taxon>
        <taxon>Pseudomonadota</taxon>
        <taxon>Betaproteobacteria</taxon>
        <taxon>Neisseriales</taxon>
        <taxon>Chitinibacteraceae</taxon>
        <taxon>Chitinibacter</taxon>
    </lineage>
</organism>
<sequence length="520" mass="58547">MTLKFTIPEIDPSLSSVVQTDPKKLRDWLIALPTANVIDAGRMILDALAVLNRVKVEPDLRALLLTEYQNSLEMLTGAFEMAYASPGLPMKESARAAAQLARNVWYELAVGWKIAIHDKNEEKRFGFFSSSNKTSPVLLQALLYAYWRVYQMSGRLYQTLGEGMWFEMHQIFRYCAENKILDEPKNDNPKDKSSRPIATLYKQMVLLALADPHRFAGPELDKVIEIIENYAPHAHFQPLSKLASSAGFFLIELNSDKPPCFVGNRSLDHYAGQAVLFDTIELAKKLYKAEHSVEAKAPMAKDRAKVQIWLEILRRVIRQWSIVPHRLYQRIPAQSTISVALGLRRTAFRLNHGHHLLGSSSERVSLSEGDLLLTQWQVVNESPGGYGILAHELPREQANAGEIVALSVAEESNWMVASIRWLHQHQNGSMEMGLQVMSAKAQAILLRPTQQQGQDFVPALLLPAIPALKQLARIATQKGLYTPLREYTVLLGDKQLSLRAAKLVEQQNGYDLFEFTGDLT</sequence>
<name>A0AAU7FBH8_9NEIS</name>
<dbReference type="RefSeq" id="WP_348945283.1">
    <property type="nucleotide sequence ID" value="NZ_CP157355.1"/>
</dbReference>
<proteinExistence type="predicted"/>
<evidence type="ECO:0000313" key="1">
    <source>
        <dbReference type="EMBL" id="XBM00960.1"/>
    </source>
</evidence>
<evidence type="ECO:0008006" key="2">
    <source>
        <dbReference type="Google" id="ProtNLM"/>
    </source>
</evidence>